<evidence type="ECO:0000313" key="3">
    <source>
        <dbReference type="EMBL" id="HJG96182.1"/>
    </source>
</evidence>
<comment type="catalytic activity">
    <reaction evidence="2">
        <text>a D-aminoacyl-tRNA + H2O = a tRNA + a D-alpha-amino acid + H(+)</text>
        <dbReference type="Rhea" id="RHEA:13953"/>
        <dbReference type="Rhea" id="RHEA-COMP:10123"/>
        <dbReference type="Rhea" id="RHEA-COMP:10124"/>
        <dbReference type="ChEBI" id="CHEBI:15377"/>
        <dbReference type="ChEBI" id="CHEBI:15378"/>
        <dbReference type="ChEBI" id="CHEBI:59871"/>
        <dbReference type="ChEBI" id="CHEBI:78442"/>
        <dbReference type="ChEBI" id="CHEBI:79333"/>
        <dbReference type="EC" id="3.1.1.96"/>
    </reaction>
</comment>
<dbReference type="EMBL" id="DYUB01000121">
    <property type="protein sequence ID" value="HJG96182.1"/>
    <property type="molecule type" value="Genomic_DNA"/>
</dbReference>
<keyword evidence="2" id="KW-0694">RNA-binding</keyword>
<dbReference type="HAMAP" id="MF_00518">
    <property type="entry name" value="Deacylase_Dtd"/>
    <property type="match status" value="1"/>
</dbReference>
<comment type="subunit">
    <text evidence="2">Homodimer.</text>
</comment>
<dbReference type="Pfam" id="PF02580">
    <property type="entry name" value="Tyr_Deacylase"/>
    <property type="match status" value="1"/>
</dbReference>
<dbReference type="EC" id="3.1.1.96" evidence="2"/>
<comment type="caution">
    <text evidence="3">The sequence shown here is derived from an EMBL/GenBank/DDBJ whole genome shotgun (WGS) entry which is preliminary data.</text>
</comment>
<dbReference type="GO" id="GO:0106026">
    <property type="term" value="F:Gly-tRNA(Ala) deacylase activity"/>
    <property type="evidence" value="ECO:0007669"/>
    <property type="project" value="UniProtKB-UniRule"/>
</dbReference>
<dbReference type="AlphaFoldDB" id="A0A921MZH9"/>
<dbReference type="GO" id="GO:0051500">
    <property type="term" value="F:D-tyrosyl-tRNA(Tyr) deacylase activity"/>
    <property type="evidence" value="ECO:0007669"/>
    <property type="project" value="TreeGrafter"/>
</dbReference>
<dbReference type="CDD" id="cd00563">
    <property type="entry name" value="Dtyr_deacylase"/>
    <property type="match status" value="1"/>
</dbReference>
<reference evidence="3" key="1">
    <citation type="journal article" date="2021" name="PeerJ">
        <title>Extensive microbial diversity within the chicken gut microbiome revealed by metagenomics and culture.</title>
        <authorList>
            <person name="Gilroy R."/>
            <person name="Ravi A."/>
            <person name="Getino M."/>
            <person name="Pursley I."/>
            <person name="Horton D.L."/>
            <person name="Alikhan N.F."/>
            <person name="Baker D."/>
            <person name="Gharbi K."/>
            <person name="Hall N."/>
            <person name="Watson M."/>
            <person name="Adriaenssens E.M."/>
            <person name="Foster-Nyarko E."/>
            <person name="Jarju S."/>
            <person name="Secka A."/>
            <person name="Antonio M."/>
            <person name="Oren A."/>
            <person name="Chaudhuri R.R."/>
            <person name="La Ragione R."/>
            <person name="Hildebrand F."/>
            <person name="Pallen M.J."/>
        </authorList>
    </citation>
    <scope>NUCLEOTIDE SEQUENCE</scope>
    <source>
        <strain evidence="3">1277</strain>
    </source>
</reference>
<evidence type="ECO:0000256" key="1">
    <source>
        <dbReference type="ARBA" id="ARBA00009673"/>
    </source>
</evidence>
<proteinExistence type="inferred from homology"/>
<comment type="similarity">
    <text evidence="1 2">Belongs to the DTD family.</text>
</comment>
<dbReference type="EC" id="3.1.1.-" evidence="2"/>
<comment type="domain">
    <text evidence="2">A Gly-cisPro motif from one monomer fits into the active site of the other monomer to allow specific chiral rejection of L-amino acids.</text>
</comment>
<dbReference type="FunFam" id="3.50.80.10:FF:000001">
    <property type="entry name" value="D-aminoacyl-tRNA deacylase"/>
    <property type="match status" value="1"/>
</dbReference>
<comment type="subcellular location">
    <subcellularLocation>
        <location evidence="2">Cytoplasm</location>
    </subcellularLocation>
</comment>
<dbReference type="InterPro" id="IPR003732">
    <property type="entry name" value="Daa-tRNA_deacyls_DTD"/>
</dbReference>
<organism evidence="3 4">
    <name type="scientific">Romboutsia timonensis</name>
    <dbReference type="NCBI Taxonomy" id="1776391"/>
    <lineage>
        <taxon>Bacteria</taxon>
        <taxon>Bacillati</taxon>
        <taxon>Bacillota</taxon>
        <taxon>Clostridia</taxon>
        <taxon>Peptostreptococcales</taxon>
        <taxon>Peptostreptococcaceae</taxon>
        <taxon>Romboutsia</taxon>
    </lineage>
</organism>
<dbReference type="Gene3D" id="3.50.80.10">
    <property type="entry name" value="D-tyrosyl-tRNA(Tyr) deacylase"/>
    <property type="match status" value="1"/>
</dbReference>
<comment type="catalytic activity">
    <reaction evidence="2">
        <text>glycyl-tRNA(Ala) + H2O = tRNA(Ala) + glycine + H(+)</text>
        <dbReference type="Rhea" id="RHEA:53744"/>
        <dbReference type="Rhea" id="RHEA-COMP:9657"/>
        <dbReference type="Rhea" id="RHEA-COMP:13640"/>
        <dbReference type="ChEBI" id="CHEBI:15377"/>
        <dbReference type="ChEBI" id="CHEBI:15378"/>
        <dbReference type="ChEBI" id="CHEBI:57305"/>
        <dbReference type="ChEBI" id="CHEBI:78442"/>
        <dbReference type="ChEBI" id="CHEBI:78522"/>
    </reaction>
</comment>
<feature type="short sequence motif" description="Gly-cisPro motif, important for rejection of L-amino acids" evidence="2">
    <location>
        <begin position="137"/>
        <end position="138"/>
    </location>
</feature>
<evidence type="ECO:0000313" key="4">
    <source>
        <dbReference type="Proteomes" id="UP000776700"/>
    </source>
</evidence>
<keyword evidence="2" id="KW-0963">Cytoplasm</keyword>
<accession>A0A921MZH9</accession>
<dbReference type="GO" id="GO:0043908">
    <property type="term" value="F:Ser(Gly)-tRNA(Ala) hydrolase activity"/>
    <property type="evidence" value="ECO:0007669"/>
    <property type="project" value="UniProtKB-UniRule"/>
</dbReference>
<dbReference type="NCBIfam" id="TIGR00256">
    <property type="entry name" value="D-aminoacyl-tRNA deacylase"/>
    <property type="match status" value="1"/>
</dbReference>
<sequence length="149" mass="16695">MRAVVQRVSSSKVTVDGEVTGEINKGLLVLLGVTHEDTSKDVDYIIDKVLNLRIFEDENEKMNLSLKDVNGELLVVSQFTLYGDCRKGRRPSFSSAARPEVATKLYEEFIEKARKENIVTKTGKFGAHMMVDLTNDGPVTILLESNRDF</sequence>
<keyword evidence="2 3" id="KW-0378">Hydrolase</keyword>
<gene>
    <name evidence="2 3" type="primary">dtd</name>
    <name evidence="3" type="ORF">K8V90_03660</name>
</gene>
<dbReference type="PANTHER" id="PTHR10472:SF5">
    <property type="entry name" value="D-AMINOACYL-TRNA DEACYLASE 1"/>
    <property type="match status" value="1"/>
</dbReference>
<dbReference type="InterPro" id="IPR023509">
    <property type="entry name" value="DTD-like_sf"/>
</dbReference>
<evidence type="ECO:0000256" key="2">
    <source>
        <dbReference type="HAMAP-Rule" id="MF_00518"/>
    </source>
</evidence>
<comment type="function">
    <text evidence="2">An aminoacyl-tRNA editing enzyme that deacylates mischarged D-aminoacyl-tRNAs. Also deacylates mischarged glycyl-tRNA(Ala), protecting cells against glycine mischarging by AlaRS. Acts via tRNA-based rather than protein-based catalysis; rejects L-amino acids rather than detecting D-amino acids in the active site. By recycling D-aminoacyl-tRNA to D-amino acids and free tRNA molecules, this enzyme counteracts the toxicity associated with the formation of D-aminoacyl-tRNA entities in vivo and helps enforce protein L-homochirality.</text>
</comment>
<dbReference type="GO" id="GO:0000049">
    <property type="term" value="F:tRNA binding"/>
    <property type="evidence" value="ECO:0007669"/>
    <property type="project" value="UniProtKB-UniRule"/>
</dbReference>
<dbReference type="PANTHER" id="PTHR10472">
    <property type="entry name" value="D-TYROSYL-TRNA TYR DEACYLASE"/>
    <property type="match status" value="1"/>
</dbReference>
<dbReference type="SUPFAM" id="SSF69500">
    <property type="entry name" value="DTD-like"/>
    <property type="match status" value="1"/>
</dbReference>
<name>A0A921MZH9_9FIRM</name>
<dbReference type="GO" id="GO:0019478">
    <property type="term" value="P:D-amino acid catabolic process"/>
    <property type="evidence" value="ECO:0007669"/>
    <property type="project" value="UniProtKB-UniRule"/>
</dbReference>
<keyword evidence="2" id="KW-0820">tRNA-binding</keyword>
<reference evidence="3" key="2">
    <citation type="submission" date="2021-09" db="EMBL/GenBank/DDBJ databases">
        <authorList>
            <person name="Gilroy R."/>
        </authorList>
    </citation>
    <scope>NUCLEOTIDE SEQUENCE</scope>
    <source>
        <strain evidence="3">1277</strain>
    </source>
</reference>
<protein>
    <recommendedName>
        <fullName evidence="2">D-aminoacyl-tRNA deacylase</fullName>
        <shortName evidence="2">DTD</shortName>
        <ecNumber evidence="2">3.1.1.96</ecNumber>
    </recommendedName>
    <alternativeName>
        <fullName evidence="2">Gly-tRNA(Ala) deacylase</fullName>
        <ecNumber evidence="2">3.1.1.-</ecNumber>
    </alternativeName>
</protein>
<dbReference type="Proteomes" id="UP000776700">
    <property type="component" value="Unassembled WGS sequence"/>
</dbReference>
<dbReference type="GO" id="GO:0005737">
    <property type="term" value="C:cytoplasm"/>
    <property type="evidence" value="ECO:0007669"/>
    <property type="project" value="UniProtKB-SubCell"/>
</dbReference>